<dbReference type="PANTHER" id="PTHR33678">
    <property type="entry name" value="BLL1576 PROTEIN"/>
    <property type="match status" value="1"/>
</dbReference>
<sequence>MDEKSLIKTLQNTIESQNKTIEGLREELKKVNENMEYLIKKLYGRKTEKTSAIDGQLIISDIGLGLFNEAEKEMDLSVLEPVPFEEPIKKTRKGYNRKDLFKNLPSQDQIFKLEASQQVCPIDGNRLSVMGNKFIRSEIKYIPAEISVVNIYQETYECRACKKEGKPGIFNPYTPEPVLQHSYATASSVAWTMYQKFVQSVPLYRQEKDWKQMGFPLSRSTLSNWIIKTSEEWLYPVVEKLREELLKDKYLYADETPVQVLNEEGKKNTTKSYMWVYSTSINAKHGIRIFKYAPGRSGDNAKEFLKEFNGYLHTDGFSGYGKVKDIRHSLCWAHVRRYFTDALPKDMESPEATLPATGIAYCNQLFDWERKFKDLSPEDRKKQRLEKEKPVLEAFWSWAEITNEKVLPKSSIGKALQYALNHTEKLQTYLEDGNCVISNNIAENSIRPFTIGRKNWTFCGSPQGANASACVYSLVETAKANGLNPYKYLEFLLSRLPGSNIKTNPKVLDLMMPWDELIQKTCKSE</sequence>
<dbReference type="InterPro" id="IPR004291">
    <property type="entry name" value="Transposase_IS66_central"/>
</dbReference>
<evidence type="ECO:0000313" key="6">
    <source>
        <dbReference type="Proteomes" id="UP000186112"/>
    </source>
</evidence>
<dbReference type="NCBIfam" id="NF033517">
    <property type="entry name" value="transpos_IS66"/>
    <property type="match status" value="1"/>
</dbReference>
<keyword evidence="6" id="KW-1185">Reference proteome</keyword>
<dbReference type="Pfam" id="PF13817">
    <property type="entry name" value="DDE_Tnp_IS66_C"/>
    <property type="match status" value="1"/>
</dbReference>
<organism evidence="5 6">
    <name type="scientific">Tissierella creatinophila DSM 6911</name>
    <dbReference type="NCBI Taxonomy" id="1123403"/>
    <lineage>
        <taxon>Bacteria</taxon>
        <taxon>Bacillati</taxon>
        <taxon>Bacillota</taxon>
        <taxon>Tissierellia</taxon>
        <taxon>Tissierellales</taxon>
        <taxon>Tissierellaceae</taxon>
        <taxon>Tissierella</taxon>
    </lineage>
</organism>
<dbReference type="Proteomes" id="UP000186112">
    <property type="component" value="Unassembled WGS sequence"/>
</dbReference>
<evidence type="ECO:0000259" key="2">
    <source>
        <dbReference type="Pfam" id="PF03050"/>
    </source>
</evidence>
<comment type="caution">
    <text evidence="5">The sequence shown here is derived from an EMBL/GenBank/DDBJ whole genome shotgun (WGS) entry which is preliminary data.</text>
</comment>
<evidence type="ECO:0000259" key="4">
    <source>
        <dbReference type="Pfam" id="PF13817"/>
    </source>
</evidence>
<dbReference type="AlphaFoldDB" id="A0A1U7M2R4"/>
<dbReference type="InterPro" id="IPR039552">
    <property type="entry name" value="IS66_C"/>
</dbReference>
<evidence type="ECO:0000313" key="5">
    <source>
        <dbReference type="EMBL" id="OLS01612.1"/>
    </source>
</evidence>
<dbReference type="Pfam" id="PF03050">
    <property type="entry name" value="DDE_Tnp_IS66"/>
    <property type="match status" value="1"/>
</dbReference>
<gene>
    <name evidence="5" type="ORF">TICRE_24360</name>
</gene>
<evidence type="ECO:0000256" key="1">
    <source>
        <dbReference type="SAM" id="Coils"/>
    </source>
</evidence>
<protein>
    <submittedName>
        <fullName evidence="5">Transposase IS66 family protein</fullName>
    </submittedName>
</protein>
<feature type="domain" description="Transposase IS66 zinc-finger binding" evidence="3">
    <location>
        <begin position="118"/>
        <end position="161"/>
    </location>
</feature>
<name>A0A1U7M2R4_TISCR</name>
<dbReference type="Pfam" id="PF13005">
    <property type="entry name" value="zf-IS66"/>
    <property type="match status" value="1"/>
</dbReference>
<dbReference type="InterPro" id="IPR052344">
    <property type="entry name" value="Transposase-related"/>
</dbReference>
<keyword evidence="1" id="KW-0175">Coiled coil</keyword>
<dbReference type="RefSeq" id="WP_075728446.1">
    <property type="nucleotide sequence ID" value="NZ_LTDM01000065.1"/>
</dbReference>
<dbReference type="InterPro" id="IPR024474">
    <property type="entry name" value="Znf_dom_IS66"/>
</dbReference>
<feature type="coiled-coil region" evidence="1">
    <location>
        <begin position="7"/>
        <end position="41"/>
    </location>
</feature>
<feature type="domain" description="Transposase IS66 central" evidence="2">
    <location>
        <begin position="181"/>
        <end position="466"/>
    </location>
</feature>
<accession>A0A1U7M2R4</accession>
<proteinExistence type="predicted"/>
<reference evidence="5 6" key="1">
    <citation type="submission" date="2016-02" db="EMBL/GenBank/DDBJ databases">
        <title>Genome sequence of Tissierella creatinophila DSM 6911.</title>
        <authorList>
            <person name="Poehlein A."/>
            <person name="Daniel R."/>
        </authorList>
    </citation>
    <scope>NUCLEOTIDE SEQUENCE [LARGE SCALE GENOMIC DNA]</scope>
    <source>
        <strain evidence="5 6">DSM 6911</strain>
    </source>
</reference>
<dbReference type="EMBL" id="LTDM01000065">
    <property type="protein sequence ID" value="OLS01612.1"/>
    <property type="molecule type" value="Genomic_DNA"/>
</dbReference>
<evidence type="ECO:0000259" key="3">
    <source>
        <dbReference type="Pfam" id="PF13005"/>
    </source>
</evidence>
<feature type="domain" description="Transposase IS66 C-terminal" evidence="4">
    <location>
        <begin position="473"/>
        <end position="514"/>
    </location>
</feature>